<dbReference type="Proteomes" id="UP001605036">
    <property type="component" value="Unassembled WGS sequence"/>
</dbReference>
<organism evidence="3 4">
    <name type="scientific">Riccia fluitans</name>
    <dbReference type="NCBI Taxonomy" id="41844"/>
    <lineage>
        <taxon>Eukaryota</taxon>
        <taxon>Viridiplantae</taxon>
        <taxon>Streptophyta</taxon>
        <taxon>Embryophyta</taxon>
        <taxon>Marchantiophyta</taxon>
        <taxon>Marchantiopsida</taxon>
        <taxon>Marchantiidae</taxon>
        <taxon>Marchantiales</taxon>
        <taxon>Ricciaceae</taxon>
        <taxon>Riccia</taxon>
    </lineage>
</organism>
<dbReference type="AlphaFoldDB" id="A0ABD1ZNE6"/>
<keyword evidence="4" id="KW-1185">Reference proteome</keyword>
<sequence length="669" mass="75859">MAANFADGEQVAREMAEGFDGGTSPESGSWPYDSEYGNESTAGETPLRNGCKRTKCLCQNYYQQEFMQRLQEYSDVKFKWRTFWKELVYHFFFPFSLPLIYAWEGGLNGIVNRQFWGSYPLTISQWFFSIAFFCLNGLAPLYFSPDIIFVDALWIVRCLILATKYGFTSDGEMHIMRTQVLPDEAHSERTLVLAWTNPIPLRVLKRQLLLAALRKNFFRLNSALRLVPGASDKTIHEIMQQLSDAPKADVEAPLKELKTWDSLDRAIGFDERTQLCSTCLKFGGRNKSFETRWLELCMSDIHKNPELIIPSEDFFAETEDTRPKVDDHSPEQKRLCPALDLPALLLAAYILQRASDLLPTKKFLHQLFTSPWKIFWTSQIIGVVHGIVPFATRALVGEPSTFGGTHWYHYVVSASSFLISYTSMGAGVMFMLGGLADFRRRYFVARLLNTLLKDGCAGDETHIPNGYRRLWDVKKSSKSPYHLGLAINFTDPRSILGWWSVRCLVQDFGLVFYMRVKYYACFFALYCGFLMAYLVVKLFASNARRSSYLLALVVFDLLVFTILLGLVVSPGGDTNKMNIEHGATISRIKMVISTNLDRYEKDLEPEHRCRLEISVELLESISEAIYWDNSVNQITFLGFKAGAEVLGVLIGAGSTAVGIAAQQLTATIS</sequence>
<protein>
    <submittedName>
        <fullName evidence="3">Uncharacterized protein</fullName>
    </submittedName>
</protein>
<name>A0ABD1ZNE6_9MARC</name>
<keyword evidence="2" id="KW-1133">Transmembrane helix</keyword>
<dbReference type="EMBL" id="JBHFFA010000001">
    <property type="protein sequence ID" value="KAL2652963.1"/>
    <property type="molecule type" value="Genomic_DNA"/>
</dbReference>
<reference evidence="3 4" key="1">
    <citation type="submission" date="2024-09" db="EMBL/GenBank/DDBJ databases">
        <title>Chromosome-scale assembly of Riccia fluitans.</title>
        <authorList>
            <person name="Paukszto L."/>
            <person name="Sawicki J."/>
            <person name="Karawczyk K."/>
            <person name="Piernik-Szablinska J."/>
            <person name="Szczecinska M."/>
            <person name="Mazdziarz M."/>
        </authorList>
    </citation>
    <scope>NUCLEOTIDE SEQUENCE [LARGE SCALE GENOMIC DNA]</scope>
    <source>
        <strain evidence="3">Rf_01</strain>
        <tissue evidence="3">Aerial parts of the thallus</tissue>
    </source>
</reference>
<feature type="region of interest" description="Disordered" evidence="1">
    <location>
        <begin position="17"/>
        <end position="45"/>
    </location>
</feature>
<comment type="caution">
    <text evidence="3">The sequence shown here is derived from an EMBL/GenBank/DDBJ whole genome shotgun (WGS) entry which is preliminary data.</text>
</comment>
<keyword evidence="2" id="KW-0472">Membrane</keyword>
<feature type="transmembrane region" description="Helical" evidence="2">
    <location>
        <begin position="374"/>
        <end position="395"/>
    </location>
</feature>
<feature type="transmembrane region" description="Helical" evidence="2">
    <location>
        <begin position="407"/>
        <end position="432"/>
    </location>
</feature>
<evidence type="ECO:0000313" key="4">
    <source>
        <dbReference type="Proteomes" id="UP001605036"/>
    </source>
</evidence>
<feature type="transmembrane region" description="Helical" evidence="2">
    <location>
        <begin position="123"/>
        <end position="143"/>
    </location>
</feature>
<feature type="transmembrane region" description="Helical" evidence="2">
    <location>
        <begin position="518"/>
        <end position="536"/>
    </location>
</feature>
<evidence type="ECO:0000256" key="1">
    <source>
        <dbReference type="SAM" id="MobiDB-lite"/>
    </source>
</evidence>
<evidence type="ECO:0000313" key="3">
    <source>
        <dbReference type="EMBL" id="KAL2652963.1"/>
    </source>
</evidence>
<feature type="transmembrane region" description="Helical" evidence="2">
    <location>
        <begin position="548"/>
        <end position="568"/>
    </location>
</feature>
<accession>A0ABD1ZNE6</accession>
<evidence type="ECO:0000256" key="2">
    <source>
        <dbReference type="SAM" id="Phobius"/>
    </source>
</evidence>
<feature type="transmembrane region" description="Helical" evidence="2">
    <location>
        <begin position="87"/>
        <end position="103"/>
    </location>
</feature>
<gene>
    <name evidence="3" type="ORF">R1flu_021091</name>
</gene>
<proteinExistence type="predicted"/>
<keyword evidence="2" id="KW-0812">Transmembrane</keyword>